<organism evidence="6 7">
    <name type="scientific">Thalassotalea marina</name>
    <dbReference type="NCBI Taxonomy" id="1673741"/>
    <lineage>
        <taxon>Bacteria</taxon>
        <taxon>Pseudomonadati</taxon>
        <taxon>Pseudomonadota</taxon>
        <taxon>Gammaproteobacteria</taxon>
        <taxon>Alteromonadales</taxon>
        <taxon>Colwelliaceae</taxon>
        <taxon>Thalassotalea</taxon>
    </lineage>
</organism>
<reference evidence="6" key="1">
    <citation type="journal article" date="2014" name="Int. J. Syst. Evol. Microbiol.">
        <title>Complete genome sequence of Corynebacterium casei LMG S-19264T (=DSM 44701T), isolated from a smear-ripened cheese.</title>
        <authorList>
            <consortium name="US DOE Joint Genome Institute (JGI-PGF)"/>
            <person name="Walter F."/>
            <person name="Albersmeier A."/>
            <person name="Kalinowski J."/>
            <person name="Ruckert C."/>
        </authorList>
    </citation>
    <scope>NUCLEOTIDE SEQUENCE</scope>
    <source>
        <strain evidence="6">KCTC 42731</strain>
    </source>
</reference>
<evidence type="ECO:0000259" key="5">
    <source>
        <dbReference type="SMART" id="SM01144"/>
    </source>
</evidence>
<evidence type="ECO:0000256" key="1">
    <source>
        <dbReference type="ARBA" id="ARBA00012386"/>
    </source>
</evidence>
<evidence type="ECO:0000313" key="6">
    <source>
        <dbReference type="EMBL" id="GHG02561.1"/>
    </source>
</evidence>
<reference evidence="6" key="2">
    <citation type="submission" date="2020-09" db="EMBL/GenBank/DDBJ databases">
        <authorList>
            <person name="Sun Q."/>
            <person name="Kim S."/>
        </authorList>
    </citation>
    <scope>NUCLEOTIDE SEQUENCE</scope>
    <source>
        <strain evidence="6">KCTC 42731</strain>
    </source>
</reference>
<feature type="domain" description="DTW" evidence="5">
    <location>
        <begin position="1"/>
        <end position="169"/>
    </location>
</feature>
<accession>A0A919EN51</accession>
<evidence type="ECO:0000313" key="7">
    <source>
        <dbReference type="Proteomes" id="UP000623842"/>
    </source>
</evidence>
<sequence>MHDIEVLKPSNTGRLIADVIPDTEAYLWSRTTVDNKLLQTLKDERYQPYVVFPEEYIFDNRPVVKELDSLSTSKTPLFVMLDGSWQEAKKMFRKSPYLTNMPVISLSNDTLEALSFKSEYFLRKASKEGQLSTAEVASLLLQLNNDHLPSMHLLLWSELFSYRYQKSVCQTNLANPDVEQRYQAFLSNLPSR</sequence>
<evidence type="ECO:0000256" key="2">
    <source>
        <dbReference type="ARBA" id="ARBA00022679"/>
    </source>
</evidence>
<dbReference type="InterPro" id="IPR039262">
    <property type="entry name" value="DTWD2/TAPT"/>
</dbReference>
<proteinExistence type="predicted"/>
<keyword evidence="4" id="KW-0819">tRNA processing</keyword>
<dbReference type="EC" id="2.5.1.25" evidence="1"/>
<name>A0A919EN51_9GAMM</name>
<evidence type="ECO:0000256" key="4">
    <source>
        <dbReference type="ARBA" id="ARBA00022694"/>
    </source>
</evidence>
<comment type="caution">
    <text evidence="6">The sequence shown here is derived from an EMBL/GenBank/DDBJ whole genome shotgun (WGS) entry which is preliminary data.</text>
</comment>
<dbReference type="GO" id="GO:0008033">
    <property type="term" value="P:tRNA processing"/>
    <property type="evidence" value="ECO:0007669"/>
    <property type="project" value="UniProtKB-KW"/>
</dbReference>
<dbReference type="SMART" id="SM01144">
    <property type="entry name" value="DTW"/>
    <property type="match status" value="1"/>
</dbReference>
<keyword evidence="2" id="KW-0808">Transferase</keyword>
<dbReference type="PANTHER" id="PTHR21392:SF1">
    <property type="entry name" value="TRNA-URIDINE AMINOCARBOXYPROPYLTRANSFERASE"/>
    <property type="match status" value="1"/>
</dbReference>
<evidence type="ECO:0000256" key="3">
    <source>
        <dbReference type="ARBA" id="ARBA00022691"/>
    </source>
</evidence>
<dbReference type="AlphaFoldDB" id="A0A919EN51"/>
<keyword evidence="3" id="KW-0949">S-adenosyl-L-methionine</keyword>
<dbReference type="EMBL" id="BNCK01000009">
    <property type="protein sequence ID" value="GHG02561.1"/>
    <property type="molecule type" value="Genomic_DNA"/>
</dbReference>
<dbReference type="GO" id="GO:0016432">
    <property type="term" value="F:tRNA-uridine aminocarboxypropyltransferase activity"/>
    <property type="evidence" value="ECO:0007669"/>
    <property type="project" value="UniProtKB-EC"/>
</dbReference>
<dbReference type="Pfam" id="PF03942">
    <property type="entry name" value="DTW"/>
    <property type="match status" value="1"/>
</dbReference>
<gene>
    <name evidence="6" type="ORF">GCM10017161_34300</name>
</gene>
<keyword evidence="7" id="KW-1185">Reference proteome</keyword>
<dbReference type="InterPro" id="IPR005636">
    <property type="entry name" value="DTW"/>
</dbReference>
<protein>
    <recommendedName>
        <fullName evidence="1">tRNA-uridine aminocarboxypropyltransferase</fullName>
        <ecNumber evidence="1">2.5.1.25</ecNumber>
    </recommendedName>
</protein>
<dbReference type="Proteomes" id="UP000623842">
    <property type="component" value="Unassembled WGS sequence"/>
</dbReference>
<dbReference type="PANTHER" id="PTHR21392">
    <property type="entry name" value="TRNA-URIDINE AMINOCARBOXYPROPYLTRANSFERASE 2"/>
    <property type="match status" value="1"/>
</dbReference>